<organism evidence="1 2">
    <name type="scientific">Dreissena polymorpha</name>
    <name type="common">Zebra mussel</name>
    <name type="synonym">Mytilus polymorpha</name>
    <dbReference type="NCBI Taxonomy" id="45954"/>
    <lineage>
        <taxon>Eukaryota</taxon>
        <taxon>Metazoa</taxon>
        <taxon>Spiralia</taxon>
        <taxon>Lophotrochozoa</taxon>
        <taxon>Mollusca</taxon>
        <taxon>Bivalvia</taxon>
        <taxon>Autobranchia</taxon>
        <taxon>Heteroconchia</taxon>
        <taxon>Euheterodonta</taxon>
        <taxon>Imparidentia</taxon>
        <taxon>Neoheterodontei</taxon>
        <taxon>Myida</taxon>
        <taxon>Dreissenoidea</taxon>
        <taxon>Dreissenidae</taxon>
        <taxon>Dreissena</taxon>
    </lineage>
</organism>
<gene>
    <name evidence="1" type="ORF">DPMN_135623</name>
</gene>
<evidence type="ECO:0000313" key="1">
    <source>
        <dbReference type="EMBL" id="KAH3807288.1"/>
    </source>
</evidence>
<proteinExistence type="predicted"/>
<accession>A0A9D4JFZ4</accession>
<dbReference type="Proteomes" id="UP000828390">
    <property type="component" value="Unassembled WGS sequence"/>
</dbReference>
<feature type="non-terminal residue" evidence="1">
    <location>
        <position position="1"/>
    </location>
</feature>
<reference evidence="1" key="1">
    <citation type="journal article" date="2019" name="bioRxiv">
        <title>The Genome of the Zebra Mussel, Dreissena polymorpha: A Resource for Invasive Species Research.</title>
        <authorList>
            <person name="McCartney M.A."/>
            <person name="Auch B."/>
            <person name="Kono T."/>
            <person name="Mallez S."/>
            <person name="Zhang Y."/>
            <person name="Obille A."/>
            <person name="Becker A."/>
            <person name="Abrahante J.E."/>
            <person name="Garbe J."/>
            <person name="Badalamenti J.P."/>
            <person name="Herman A."/>
            <person name="Mangelson H."/>
            <person name="Liachko I."/>
            <person name="Sullivan S."/>
            <person name="Sone E.D."/>
            <person name="Koren S."/>
            <person name="Silverstein K.A.T."/>
            <person name="Beckman K.B."/>
            <person name="Gohl D.M."/>
        </authorList>
    </citation>
    <scope>NUCLEOTIDE SEQUENCE</scope>
    <source>
        <strain evidence="1">Duluth1</strain>
        <tissue evidence="1">Whole animal</tissue>
    </source>
</reference>
<keyword evidence="2" id="KW-1185">Reference proteome</keyword>
<dbReference type="AlphaFoldDB" id="A0A9D4JFZ4"/>
<evidence type="ECO:0000313" key="2">
    <source>
        <dbReference type="Proteomes" id="UP000828390"/>
    </source>
</evidence>
<reference evidence="1" key="2">
    <citation type="submission" date="2020-11" db="EMBL/GenBank/DDBJ databases">
        <authorList>
            <person name="McCartney M.A."/>
            <person name="Auch B."/>
            <person name="Kono T."/>
            <person name="Mallez S."/>
            <person name="Becker A."/>
            <person name="Gohl D.M."/>
            <person name="Silverstein K.A.T."/>
            <person name="Koren S."/>
            <person name="Bechman K.B."/>
            <person name="Herman A."/>
            <person name="Abrahante J.E."/>
            <person name="Garbe J."/>
        </authorList>
    </citation>
    <scope>NUCLEOTIDE SEQUENCE</scope>
    <source>
        <strain evidence="1">Duluth1</strain>
        <tissue evidence="1">Whole animal</tissue>
    </source>
</reference>
<name>A0A9D4JFZ4_DREPO</name>
<comment type="caution">
    <text evidence="1">The sequence shown here is derived from an EMBL/GenBank/DDBJ whole genome shotgun (WGS) entry which is preliminary data.</text>
</comment>
<protein>
    <submittedName>
        <fullName evidence="1">Uncharacterized protein</fullName>
    </submittedName>
</protein>
<dbReference type="EMBL" id="JAIWYP010000006">
    <property type="protein sequence ID" value="KAH3807288.1"/>
    <property type="molecule type" value="Genomic_DNA"/>
</dbReference>
<sequence length="98" mass="10548">FHLDATIELEYPITVKARPAPAYLMDGATLRVTPLDATVAKGIPQSPFNGPNDQVFGASATVITTLYVTRCVCKKKNITGGAWSGQTDISPSIYQIYT</sequence>